<reference evidence="2 3" key="2">
    <citation type="journal article" date="2014" name="FEMS Microbiol. Lett.">
        <title>Draft genomic DNA sequence of the facultatively methylotrophic bacterium Acidomonas methanolica type strain MB58.</title>
        <authorList>
            <person name="Higashiura N."/>
            <person name="Hadano H."/>
            <person name="Hirakawa H."/>
            <person name="Matsutani M."/>
            <person name="Takabe S."/>
            <person name="Matsushita K."/>
            <person name="Azuma Y."/>
        </authorList>
    </citation>
    <scope>NUCLEOTIDE SEQUENCE [LARGE SCALE GENOMIC DNA]</scope>
    <source>
        <strain evidence="2 3">MB58</strain>
    </source>
</reference>
<evidence type="ECO:0000313" key="2">
    <source>
        <dbReference type="EMBL" id="GAJ29762.1"/>
    </source>
</evidence>
<evidence type="ECO:0000313" key="3">
    <source>
        <dbReference type="Proteomes" id="UP000019760"/>
    </source>
</evidence>
<dbReference type="AlphaFoldDB" id="A0A023D6I7"/>
<evidence type="ECO:0000256" key="1">
    <source>
        <dbReference type="SAM" id="MobiDB-lite"/>
    </source>
</evidence>
<dbReference type="EMBL" id="BAND01000076">
    <property type="protein sequence ID" value="GAJ29762.1"/>
    <property type="molecule type" value="Genomic_DNA"/>
</dbReference>
<dbReference type="Proteomes" id="UP000019760">
    <property type="component" value="Unassembled WGS sequence"/>
</dbReference>
<reference evidence="3" key="1">
    <citation type="journal article" date="2014" name="FEMS Microbiol. Lett.">
        <title>Draft Genomic DNA Sequence of the Facultatively Methylotrophic Bacterium Acidomonas methanolica type strain MB58.</title>
        <authorList>
            <person name="Higashiura N."/>
            <person name="Hadano H."/>
            <person name="Hirakawa H."/>
            <person name="Matsutani M."/>
            <person name="Takabe S."/>
            <person name="Matsushita K."/>
            <person name="Azuma Y."/>
        </authorList>
    </citation>
    <scope>NUCLEOTIDE SEQUENCE [LARGE SCALE GENOMIC DNA]</scope>
    <source>
        <strain evidence="3">MB58</strain>
    </source>
</reference>
<feature type="region of interest" description="Disordered" evidence="1">
    <location>
        <begin position="72"/>
        <end position="116"/>
    </location>
</feature>
<accession>A0A023D6I7</accession>
<keyword evidence="3" id="KW-1185">Reference proteome</keyword>
<organism evidence="2 3">
    <name type="scientific">Acidomonas methanolica NBRC 104435</name>
    <dbReference type="NCBI Taxonomy" id="1231351"/>
    <lineage>
        <taxon>Bacteria</taxon>
        <taxon>Pseudomonadati</taxon>
        <taxon>Pseudomonadota</taxon>
        <taxon>Alphaproteobacteria</taxon>
        <taxon>Acetobacterales</taxon>
        <taxon>Acetobacteraceae</taxon>
        <taxon>Acidomonas</taxon>
    </lineage>
</organism>
<gene>
    <name evidence="2" type="ORF">Amme_076_055</name>
</gene>
<sequence>MRVAMPVVQVRIVRMPVRHRLVTVEMRVRLALWIVRPVLMLVRRVVNMAVRVRHRLVGVLVIVPLREMQIQAEPHQQRSDQKLPRLRARRTARRRPGREPARFSIPASGWRGRALT</sequence>
<proteinExistence type="predicted"/>
<name>A0A023D6I7_ACIMT</name>
<protein>
    <submittedName>
        <fullName evidence="2">Uncharacterized protein</fullName>
    </submittedName>
</protein>
<feature type="compositionally biased region" description="Basic residues" evidence="1">
    <location>
        <begin position="84"/>
        <end position="96"/>
    </location>
</feature>
<comment type="caution">
    <text evidence="2">The sequence shown here is derived from an EMBL/GenBank/DDBJ whole genome shotgun (WGS) entry which is preliminary data.</text>
</comment>